<dbReference type="SUPFAM" id="SSF51230">
    <property type="entry name" value="Single hybrid motif"/>
    <property type="match status" value="1"/>
</dbReference>
<feature type="domain" description="Multidrug resistance protein MdtA-like barrel-sandwich hybrid" evidence="2">
    <location>
        <begin position="100"/>
        <end position="138"/>
    </location>
</feature>
<feature type="transmembrane region" description="Helical" evidence="1">
    <location>
        <begin position="20"/>
        <end position="37"/>
    </location>
</feature>
<sequence>MSDSKPQILRNVLKSKVVKVSLLIFCIFVFYKVFIYSDPKTSIKDKKKEGRFEFILNLFKKKNKDYVTDMDSVIVKAMGVYPEKINPAIHALGSVDFLDKVDIVSKTAGNIVEIKAKEGEKVKKGDVLLHIDTLQLELERKKISPHYKAPFLLWALARKSMRKPERISKSECWISKRGEHKPKKPKPN</sequence>
<proteinExistence type="predicted"/>
<evidence type="ECO:0000313" key="3">
    <source>
        <dbReference type="EMBL" id="EMO56599.1"/>
    </source>
</evidence>
<organism evidence="3 4">
    <name type="scientific">Leptospira santarosai str. CBC1416</name>
    <dbReference type="NCBI Taxonomy" id="1193059"/>
    <lineage>
        <taxon>Bacteria</taxon>
        <taxon>Pseudomonadati</taxon>
        <taxon>Spirochaetota</taxon>
        <taxon>Spirochaetia</taxon>
        <taxon>Leptospirales</taxon>
        <taxon>Leptospiraceae</taxon>
        <taxon>Leptospira</taxon>
    </lineage>
</organism>
<comment type="caution">
    <text evidence="3">The sequence shown here is derived from an EMBL/GenBank/DDBJ whole genome shotgun (WGS) entry which is preliminary data.</text>
</comment>
<dbReference type="EMBL" id="AKWE02000165">
    <property type="protein sequence ID" value="EMO56599.1"/>
    <property type="molecule type" value="Genomic_DNA"/>
</dbReference>
<evidence type="ECO:0000313" key="4">
    <source>
        <dbReference type="Proteomes" id="UP000012149"/>
    </source>
</evidence>
<dbReference type="InterPro" id="IPR011053">
    <property type="entry name" value="Single_hybrid_motif"/>
</dbReference>
<evidence type="ECO:0000256" key="1">
    <source>
        <dbReference type="SAM" id="Phobius"/>
    </source>
</evidence>
<keyword evidence="1" id="KW-0812">Transmembrane</keyword>
<accession>M6VUA0</accession>
<keyword evidence="1" id="KW-1133">Transmembrane helix</keyword>
<protein>
    <submittedName>
        <fullName evidence="3">Biotin-lipoyl-like domain protein</fullName>
    </submittedName>
</protein>
<dbReference type="InterPro" id="IPR058625">
    <property type="entry name" value="MdtA-like_BSH"/>
</dbReference>
<dbReference type="Pfam" id="PF25917">
    <property type="entry name" value="BSH_RND"/>
    <property type="match status" value="1"/>
</dbReference>
<dbReference type="Proteomes" id="UP000012149">
    <property type="component" value="Unassembled WGS sequence"/>
</dbReference>
<reference evidence="3 4" key="1">
    <citation type="submission" date="2013-01" db="EMBL/GenBank/DDBJ databases">
        <authorList>
            <person name="Harkins D.M."/>
            <person name="Durkin A.S."/>
            <person name="Brinkac L.M."/>
            <person name="Haft D.H."/>
            <person name="Selengut J.D."/>
            <person name="Sanka R."/>
            <person name="DePew J."/>
            <person name="Purushe J."/>
            <person name="Matthias M.A."/>
            <person name="Vinetz J.M."/>
            <person name="Sutton G.G."/>
            <person name="Nierman W.C."/>
            <person name="Fouts D.E."/>
        </authorList>
    </citation>
    <scope>NUCLEOTIDE SEQUENCE [LARGE SCALE GENOMIC DNA]</scope>
    <source>
        <strain evidence="3 4">CBC1416</strain>
    </source>
</reference>
<name>M6VUA0_9LEPT</name>
<gene>
    <name evidence="3" type="ORF">LEP1GSC161_0174</name>
</gene>
<dbReference type="Gene3D" id="2.40.50.100">
    <property type="match status" value="1"/>
</dbReference>
<evidence type="ECO:0000259" key="2">
    <source>
        <dbReference type="Pfam" id="PF25917"/>
    </source>
</evidence>
<keyword evidence="1" id="KW-0472">Membrane</keyword>
<dbReference type="AlphaFoldDB" id="M6VUA0"/>